<dbReference type="Pfam" id="PF02614">
    <property type="entry name" value="UxaC"/>
    <property type="match status" value="1"/>
</dbReference>
<dbReference type="GO" id="GO:0042840">
    <property type="term" value="P:D-glucuronate catabolic process"/>
    <property type="evidence" value="ECO:0007669"/>
    <property type="project" value="TreeGrafter"/>
</dbReference>
<evidence type="ECO:0000256" key="3">
    <source>
        <dbReference type="ARBA" id="ARBA00008397"/>
    </source>
</evidence>
<gene>
    <name evidence="7" type="primary">uxaC</name>
    <name evidence="8" type="ORF">EV184_10310</name>
</gene>
<dbReference type="EC" id="5.3.1.12" evidence="4 7"/>
<evidence type="ECO:0000256" key="2">
    <source>
        <dbReference type="ARBA" id="ARBA00004892"/>
    </source>
</evidence>
<evidence type="ECO:0000256" key="4">
    <source>
        <dbReference type="ARBA" id="ARBA00012546"/>
    </source>
</evidence>
<comment type="pathway">
    <text evidence="2 7">Carbohydrate metabolism; pentose and glucuronate interconversion.</text>
</comment>
<evidence type="ECO:0000256" key="5">
    <source>
        <dbReference type="ARBA" id="ARBA00020555"/>
    </source>
</evidence>
<comment type="caution">
    <text evidence="8">The sequence shown here is derived from an EMBL/GenBank/DDBJ whole genome shotgun (WGS) entry which is preliminary data.</text>
</comment>
<dbReference type="Proteomes" id="UP000295043">
    <property type="component" value="Unassembled WGS sequence"/>
</dbReference>
<comment type="catalytic activity">
    <reaction evidence="1 7">
        <text>D-glucuronate = D-fructuronate</text>
        <dbReference type="Rhea" id="RHEA:13049"/>
        <dbReference type="ChEBI" id="CHEBI:58720"/>
        <dbReference type="ChEBI" id="CHEBI:59863"/>
        <dbReference type="EC" id="5.3.1.12"/>
    </reaction>
</comment>
<dbReference type="PANTHER" id="PTHR30068:SF4">
    <property type="entry name" value="URONATE ISOMERASE"/>
    <property type="match status" value="1"/>
</dbReference>
<evidence type="ECO:0000313" key="8">
    <source>
        <dbReference type="EMBL" id="TCN32997.1"/>
    </source>
</evidence>
<dbReference type="RefSeq" id="WP_132073272.1">
    <property type="nucleotide sequence ID" value="NZ_SLVU01000003.1"/>
</dbReference>
<evidence type="ECO:0000313" key="9">
    <source>
        <dbReference type="Proteomes" id="UP000295043"/>
    </source>
</evidence>
<dbReference type="HAMAP" id="MF_00675">
    <property type="entry name" value="UxaC"/>
    <property type="match status" value="1"/>
</dbReference>
<evidence type="ECO:0000256" key="7">
    <source>
        <dbReference type="HAMAP-Rule" id="MF_00675"/>
    </source>
</evidence>
<dbReference type="InterPro" id="IPR032466">
    <property type="entry name" value="Metal_Hydrolase"/>
</dbReference>
<dbReference type="UniPathway" id="UPA00246"/>
<evidence type="ECO:0000256" key="1">
    <source>
        <dbReference type="ARBA" id="ARBA00001165"/>
    </source>
</evidence>
<proteinExistence type="inferred from homology"/>
<dbReference type="AlphaFoldDB" id="A0A4R2BYK4"/>
<sequence>MKGLIDPDLLFPADEGTRRLARDLYAEVRALPIVSPHGHTEPRWYALDEPFPDPAQLLIVPDHYVFRMLFSQGVRLEELGVPTLDGSPVETNGRAIWRFFCERYHLFRGTPTRLWFDYTLSNLFGIDELPSAENADRLYDDIAACLDKPDYRPRALYERFNIEVISTTDGALDDLRWHAKIRESGWKGRVVPAYRPDSVVDPDFAGFSANLDRLGEITGADTGTWKGYLDAHRARRAYFKQFGATSTDHGHATADTANLSEAAAMELFDKVRAGKADADDSRLFRAQMLTEMAKMSLDDGLVLQIHPGSFRNHSPSILAKFGRDKGFDIPTRTDYVSALKPLLDAVGLEPDLTVILFTLDETSYARELAPLAGVYPALRLGPAWWFHDSPEGMRRFREMTTETAGFYNTVGFNDDTRAFPSIPARHDIARRVDCAFLARLVAEHRLSEEEACELAGDLACGLAKKAYRL</sequence>
<organism evidence="8 9">
    <name type="scientific">Sinorhizobium americanum</name>
    <dbReference type="NCBI Taxonomy" id="194963"/>
    <lineage>
        <taxon>Bacteria</taxon>
        <taxon>Pseudomonadati</taxon>
        <taxon>Pseudomonadota</taxon>
        <taxon>Alphaproteobacteria</taxon>
        <taxon>Hyphomicrobiales</taxon>
        <taxon>Rhizobiaceae</taxon>
        <taxon>Sinorhizobium/Ensifer group</taxon>
        <taxon>Sinorhizobium</taxon>
    </lineage>
</organism>
<protein>
    <recommendedName>
        <fullName evidence="5 7">Uronate isomerase</fullName>
        <ecNumber evidence="4 7">5.3.1.12</ecNumber>
    </recommendedName>
    <alternativeName>
        <fullName evidence="7">Glucuronate isomerase</fullName>
    </alternativeName>
    <alternativeName>
        <fullName evidence="7">Uronic isomerase</fullName>
    </alternativeName>
</protein>
<dbReference type="Gene3D" id="3.20.20.140">
    <property type="entry name" value="Metal-dependent hydrolases"/>
    <property type="match status" value="1"/>
</dbReference>
<evidence type="ECO:0000256" key="6">
    <source>
        <dbReference type="ARBA" id="ARBA00023235"/>
    </source>
</evidence>
<dbReference type="GO" id="GO:0008880">
    <property type="term" value="F:glucuronate isomerase activity"/>
    <property type="evidence" value="ECO:0007669"/>
    <property type="project" value="UniProtKB-UniRule"/>
</dbReference>
<dbReference type="InterPro" id="IPR003766">
    <property type="entry name" value="Uronate_isomerase"/>
</dbReference>
<accession>A0A4R2BYK4</accession>
<dbReference type="NCBIfam" id="NF002794">
    <property type="entry name" value="PRK02925.1"/>
    <property type="match status" value="1"/>
</dbReference>
<comment type="similarity">
    <text evidence="3 7">Belongs to the metallo-dependent hydrolases superfamily. Uronate isomerase family.</text>
</comment>
<dbReference type="SUPFAM" id="SSF51556">
    <property type="entry name" value="Metallo-dependent hydrolases"/>
    <property type="match status" value="1"/>
</dbReference>
<dbReference type="EMBL" id="SLVU01000003">
    <property type="protein sequence ID" value="TCN32997.1"/>
    <property type="molecule type" value="Genomic_DNA"/>
</dbReference>
<dbReference type="PANTHER" id="PTHR30068">
    <property type="entry name" value="URONATE ISOMERASE"/>
    <property type="match status" value="1"/>
</dbReference>
<keyword evidence="6 7" id="KW-0413">Isomerase</keyword>
<comment type="catalytic activity">
    <reaction evidence="7">
        <text>aldehydo-D-galacturonate = keto-D-tagaturonate</text>
        <dbReference type="Rhea" id="RHEA:27702"/>
        <dbReference type="ChEBI" id="CHEBI:12952"/>
        <dbReference type="ChEBI" id="CHEBI:17886"/>
    </reaction>
</comment>
<reference evidence="8 9" key="1">
    <citation type="submission" date="2019-03" db="EMBL/GenBank/DDBJ databases">
        <title>Genomic Encyclopedia of Type Strains, Phase IV (KMG-V): Genome sequencing to study the core and pangenomes of soil and plant-associated prokaryotes.</title>
        <authorList>
            <person name="Whitman W."/>
        </authorList>
    </citation>
    <scope>NUCLEOTIDE SEQUENCE [LARGE SCALE GENOMIC DNA]</scope>
    <source>
        <strain evidence="8 9">23C40</strain>
    </source>
</reference>
<dbReference type="Gene3D" id="1.10.2020.10">
    <property type="entry name" value="uronate isomerase, domain 2, chain A"/>
    <property type="match status" value="1"/>
</dbReference>
<name>A0A4R2BYK4_9HYPH</name>
<dbReference type="GO" id="GO:0019698">
    <property type="term" value="P:D-galacturonate catabolic process"/>
    <property type="evidence" value="ECO:0007669"/>
    <property type="project" value="TreeGrafter"/>
</dbReference>